<evidence type="ECO:0000256" key="1">
    <source>
        <dbReference type="SAM" id="Phobius"/>
    </source>
</evidence>
<reference evidence="3" key="1">
    <citation type="journal article" date="2019" name="Int. J. Syst. Evol. Microbiol.">
        <title>The Global Catalogue of Microorganisms (GCM) 10K type strain sequencing project: providing services to taxonomists for standard genome sequencing and annotation.</title>
        <authorList>
            <consortium name="The Broad Institute Genomics Platform"/>
            <consortium name="The Broad Institute Genome Sequencing Center for Infectious Disease"/>
            <person name="Wu L."/>
            <person name="Ma J."/>
        </authorList>
    </citation>
    <scope>NUCLEOTIDE SEQUENCE [LARGE SCALE GENOMIC DNA]</scope>
    <source>
        <strain evidence="3">CGMCC 4.1641</strain>
    </source>
</reference>
<evidence type="ECO:0008006" key="4">
    <source>
        <dbReference type="Google" id="ProtNLM"/>
    </source>
</evidence>
<keyword evidence="1" id="KW-0812">Transmembrane</keyword>
<evidence type="ECO:0000313" key="3">
    <source>
        <dbReference type="Proteomes" id="UP001596222"/>
    </source>
</evidence>
<proteinExistence type="predicted"/>
<sequence length="233" mass="24239">MSALVRTELFKLRSTRGPWVAAAAVVTAQLLLCLVIGMQAEQALVRDGLGPRAGTCTGYPLLLLGITAMTQEYRYRTIVPAFLTTPARWRVLAAKAAAVAAVGVVLSVVTQSIWVGAGLVRHGAAAMHLERASEVARLYGVTALGVALLGVLGLALGAIVRNSTAALVVLIAGTVVEGALEEFRYKGPFTSGLQVLTDRTAHGVPPGLSALCLWTAVALCVAGLVVRRDEADS</sequence>
<feature type="transmembrane region" description="Helical" evidence="1">
    <location>
        <begin position="20"/>
        <end position="40"/>
    </location>
</feature>
<evidence type="ECO:0000313" key="2">
    <source>
        <dbReference type="EMBL" id="MFC5144784.1"/>
    </source>
</evidence>
<keyword evidence="1" id="KW-0472">Membrane</keyword>
<accession>A0ABV9ZTP0</accession>
<keyword evidence="1" id="KW-1133">Transmembrane helix</keyword>
<dbReference type="RefSeq" id="WP_382038848.1">
    <property type="nucleotide sequence ID" value="NZ_JBHSKJ010000004.1"/>
</dbReference>
<protein>
    <recommendedName>
        <fullName evidence="4">ABC transporter permease</fullName>
    </recommendedName>
</protein>
<comment type="caution">
    <text evidence="2">The sequence shown here is derived from an EMBL/GenBank/DDBJ whole genome shotgun (WGS) entry which is preliminary data.</text>
</comment>
<organism evidence="2 3">
    <name type="scientific">Streptomyces aureoversilis</name>
    <dbReference type="NCBI Taxonomy" id="67277"/>
    <lineage>
        <taxon>Bacteria</taxon>
        <taxon>Bacillati</taxon>
        <taxon>Actinomycetota</taxon>
        <taxon>Actinomycetes</taxon>
        <taxon>Kitasatosporales</taxon>
        <taxon>Streptomycetaceae</taxon>
        <taxon>Streptomyces</taxon>
    </lineage>
</organism>
<dbReference type="Proteomes" id="UP001596222">
    <property type="component" value="Unassembled WGS sequence"/>
</dbReference>
<gene>
    <name evidence="2" type="ORF">ACFPP6_08870</name>
</gene>
<feature type="transmembrane region" description="Helical" evidence="1">
    <location>
        <begin position="96"/>
        <end position="117"/>
    </location>
</feature>
<feature type="transmembrane region" description="Helical" evidence="1">
    <location>
        <begin position="207"/>
        <end position="226"/>
    </location>
</feature>
<feature type="transmembrane region" description="Helical" evidence="1">
    <location>
        <begin position="138"/>
        <end position="160"/>
    </location>
</feature>
<dbReference type="EMBL" id="JBHSKJ010000004">
    <property type="protein sequence ID" value="MFC5144784.1"/>
    <property type="molecule type" value="Genomic_DNA"/>
</dbReference>
<keyword evidence="3" id="KW-1185">Reference proteome</keyword>
<name>A0ABV9ZTP0_9ACTN</name>